<dbReference type="OrthoDB" id="2086294at2"/>
<dbReference type="EMBL" id="JTHP01000025">
    <property type="protein sequence ID" value="KJD45030.1"/>
    <property type="molecule type" value="Genomic_DNA"/>
</dbReference>
<dbReference type="PANTHER" id="PTHR23526:SF2">
    <property type="entry name" value="MAJOR FACILITATOR SUPERFAMILY (MFS) PROFILE DOMAIN-CONTAINING PROTEIN"/>
    <property type="match status" value="1"/>
</dbReference>
<feature type="transmembrane region" description="Helical" evidence="2">
    <location>
        <begin position="223"/>
        <end position="241"/>
    </location>
</feature>
<dbReference type="InterPro" id="IPR011701">
    <property type="entry name" value="MFS"/>
</dbReference>
<evidence type="ECO:0000256" key="1">
    <source>
        <dbReference type="ARBA" id="ARBA00004651"/>
    </source>
</evidence>
<comment type="caution">
    <text evidence="3">The sequence shown here is derived from an EMBL/GenBank/DDBJ whole genome shotgun (WGS) entry which is preliminary data.</text>
</comment>
<evidence type="ECO:0000256" key="2">
    <source>
        <dbReference type="SAM" id="Phobius"/>
    </source>
</evidence>
<feature type="transmembrane region" description="Helical" evidence="2">
    <location>
        <begin position="134"/>
        <end position="158"/>
    </location>
</feature>
<keyword evidence="4" id="KW-1185">Reference proteome</keyword>
<dbReference type="Gene3D" id="1.20.1250.20">
    <property type="entry name" value="MFS general substrate transporter like domains"/>
    <property type="match status" value="1"/>
</dbReference>
<evidence type="ECO:0000313" key="4">
    <source>
        <dbReference type="Proteomes" id="UP000032534"/>
    </source>
</evidence>
<feature type="transmembrane region" description="Helical" evidence="2">
    <location>
        <begin position="341"/>
        <end position="365"/>
    </location>
</feature>
<keyword evidence="2" id="KW-0472">Membrane</keyword>
<keyword evidence="2" id="KW-0812">Transmembrane</keyword>
<sequence>MKSNLNGQSILLLSLNGLFVFAAALSGTFLNVYLWKSRQDYAMIGWFNVSQQIALGIMVWVAGKWVKEHNKMNALRVGTALSGLFYLVVLYTGSQAVNYIWPLGMLLGAALGLFWLAFNVIFFEVTDRVSRDHFNGWVGLLGSFSGIVGPWLSGWIIARMEDDAGYRVIFSISLALYVVGVVLSFFLHKRKTTGSYNWLEPKQRLSQKGSMWRPLSLSLVTQGIREGVFAFLITLLVYVATQQEWKLAQFSLITSAVSFFSFWAVGKWLKPHYRSVGMLLGAVLLVIALLPLLWRMEYSTLLIMGIGTALFLPLYLIPMISASFDLMGVSEEDANQRVELVVLRELCLMVGRLTGMLIFLSVLSMSKAPIAMIWLLIGLALMPVAGWVFMRNVLKKEQTTKQSKSHSKARRWHRQTE</sequence>
<dbReference type="SUPFAM" id="SSF103473">
    <property type="entry name" value="MFS general substrate transporter"/>
    <property type="match status" value="1"/>
</dbReference>
<feature type="transmembrane region" description="Helical" evidence="2">
    <location>
        <begin position="164"/>
        <end position="187"/>
    </location>
</feature>
<protein>
    <submittedName>
        <fullName evidence="3">MFS transporter</fullName>
    </submittedName>
</protein>
<feature type="transmembrane region" description="Helical" evidence="2">
    <location>
        <begin position="300"/>
        <end position="320"/>
    </location>
</feature>
<feature type="transmembrane region" description="Helical" evidence="2">
    <location>
        <begin position="12"/>
        <end position="35"/>
    </location>
</feature>
<dbReference type="GO" id="GO:0022857">
    <property type="term" value="F:transmembrane transporter activity"/>
    <property type="evidence" value="ECO:0007669"/>
    <property type="project" value="InterPro"/>
</dbReference>
<comment type="subcellular location">
    <subcellularLocation>
        <location evidence="1">Cell membrane</location>
        <topology evidence="1">Multi-pass membrane protein</topology>
    </subcellularLocation>
</comment>
<feature type="transmembrane region" description="Helical" evidence="2">
    <location>
        <begin position="277"/>
        <end position="294"/>
    </location>
</feature>
<dbReference type="CDD" id="cd06174">
    <property type="entry name" value="MFS"/>
    <property type="match status" value="1"/>
</dbReference>
<feature type="transmembrane region" description="Helical" evidence="2">
    <location>
        <begin position="74"/>
        <end position="93"/>
    </location>
</feature>
<dbReference type="Proteomes" id="UP000032534">
    <property type="component" value="Unassembled WGS sequence"/>
</dbReference>
<gene>
    <name evidence="3" type="ORF">QD47_13615</name>
</gene>
<feature type="transmembrane region" description="Helical" evidence="2">
    <location>
        <begin position="99"/>
        <end position="122"/>
    </location>
</feature>
<dbReference type="PATRIC" id="fig|159743.3.peg.3026"/>
<proteinExistence type="predicted"/>
<feature type="transmembrane region" description="Helical" evidence="2">
    <location>
        <begin position="247"/>
        <end position="265"/>
    </location>
</feature>
<dbReference type="GO" id="GO:0005886">
    <property type="term" value="C:plasma membrane"/>
    <property type="evidence" value="ECO:0007669"/>
    <property type="project" value="UniProtKB-SubCell"/>
</dbReference>
<reference evidence="3 4" key="1">
    <citation type="submission" date="2014-11" db="EMBL/GenBank/DDBJ databases">
        <title>Draft Genome Sequences of Paenibacillus polymyxa NRRL B-30509 and Paenibacillus terrae NRRL B-30644, Strains from a Poultry Environment that Produce Tridecaptin A and Paenicidins.</title>
        <authorList>
            <person name="van Belkum M.J."/>
            <person name="Lohans C.T."/>
            <person name="Vederas J.C."/>
        </authorList>
    </citation>
    <scope>NUCLEOTIDE SEQUENCE [LARGE SCALE GENOMIC DNA]</scope>
    <source>
        <strain evidence="3 4">NRRL B-30644</strain>
    </source>
</reference>
<feature type="transmembrane region" description="Helical" evidence="2">
    <location>
        <begin position="371"/>
        <end position="394"/>
    </location>
</feature>
<keyword evidence="2" id="KW-1133">Transmembrane helix</keyword>
<accession>A0A0D7X0U6</accession>
<dbReference type="AlphaFoldDB" id="A0A0D7X0U6"/>
<dbReference type="Pfam" id="PF07690">
    <property type="entry name" value="MFS_1"/>
    <property type="match status" value="1"/>
</dbReference>
<name>A0A0D7X0U6_9BACL</name>
<dbReference type="RefSeq" id="WP_044646653.1">
    <property type="nucleotide sequence ID" value="NZ_JTHP01000025.1"/>
</dbReference>
<organism evidence="3 4">
    <name type="scientific">Paenibacillus terrae</name>
    <dbReference type="NCBI Taxonomy" id="159743"/>
    <lineage>
        <taxon>Bacteria</taxon>
        <taxon>Bacillati</taxon>
        <taxon>Bacillota</taxon>
        <taxon>Bacilli</taxon>
        <taxon>Bacillales</taxon>
        <taxon>Paenibacillaceae</taxon>
        <taxon>Paenibacillus</taxon>
    </lineage>
</organism>
<feature type="transmembrane region" description="Helical" evidence="2">
    <location>
        <begin position="41"/>
        <end position="62"/>
    </location>
</feature>
<evidence type="ECO:0000313" key="3">
    <source>
        <dbReference type="EMBL" id="KJD45030.1"/>
    </source>
</evidence>
<dbReference type="InterPro" id="IPR052528">
    <property type="entry name" value="Sugar_transport-like"/>
</dbReference>
<dbReference type="PANTHER" id="PTHR23526">
    <property type="entry name" value="INTEGRAL MEMBRANE TRANSPORT PROTEIN-RELATED"/>
    <property type="match status" value="1"/>
</dbReference>
<dbReference type="InterPro" id="IPR036259">
    <property type="entry name" value="MFS_trans_sf"/>
</dbReference>